<dbReference type="AlphaFoldDB" id="M1DGZ7"/>
<name>M1DGZ7_SOLTU</name>
<dbReference type="HOGENOM" id="CLU_1889431_0_0_1"/>
<sequence>MTNQEAELSMRKTFAAMRDSSEEESKDKRFKNQSLLAIEETYKYDFLALVAETESKDERNTCQTQETIQALMTGTGFDEDEEEEKQPEVSFLETKSKINMYSKKQLQSLSSVLIDAYYLVKSKKNQLMDEYICIP</sequence>
<keyword evidence="3" id="KW-1185">Reference proteome</keyword>
<dbReference type="InParanoid" id="M1DGZ7"/>
<reference evidence="2" key="2">
    <citation type="submission" date="2015-06" db="UniProtKB">
        <authorList>
            <consortium name="EnsemblPlants"/>
        </authorList>
    </citation>
    <scope>IDENTIFICATION</scope>
    <source>
        <strain evidence="2">DM1-3 516 R44</strain>
    </source>
</reference>
<evidence type="ECO:0000313" key="3">
    <source>
        <dbReference type="Proteomes" id="UP000011115"/>
    </source>
</evidence>
<evidence type="ECO:0000256" key="1">
    <source>
        <dbReference type="SAM" id="MobiDB-lite"/>
    </source>
</evidence>
<dbReference type="EnsemblPlants" id="PGSC0003DMT400088901">
    <property type="protein sequence ID" value="PGSC0003DMT400088901"/>
    <property type="gene ID" value="PGSC0003DMG400038472"/>
</dbReference>
<reference evidence="3" key="1">
    <citation type="journal article" date="2011" name="Nature">
        <title>Genome sequence and analysis of the tuber crop potato.</title>
        <authorList>
            <consortium name="The Potato Genome Sequencing Consortium"/>
        </authorList>
    </citation>
    <scope>NUCLEOTIDE SEQUENCE [LARGE SCALE GENOMIC DNA]</scope>
    <source>
        <strain evidence="3">cv. DM1-3 516 R44</strain>
    </source>
</reference>
<organism evidence="2 3">
    <name type="scientific">Solanum tuberosum</name>
    <name type="common">Potato</name>
    <dbReference type="NCBI Taxonomy" id="4113"/>
    <lineage>
        <taxon>Eukaryota</taxon>
        <taxon>Viridiplantae</taxon>
        <taxon>Streptophyta</taxon>
        <taxon>Embryophyta</taxon>
        <taxon>Tracheophyta</taxon>
        <taxon>Spermatophyta</taxon>
        <taxon>Magnoliopsida</taxon>
        <taxon>eudicotyledons</taxon>
        <taxon>Gunneridae</taxon>
        <taxon>Pentapetalae</taxon>
        <taxon>asterids</taxon>
        <taxon>lamiids</taxon>
        <taxon>Solanales</taxon>
        <taxon>Solanaceae</taxon>
        <taxon>Solanoideae</taxon>
        <taxon>Solaneae</taxon>
        <taxon>Solanum</taxon>
    </lineage>
</organism>
<dbReference type="Proteomes" id="UP000011115">
    <property type="component" value="Unassembled WGS sequence"/>
</dbReference>
<protein>
    <submittedName>
        <fullName evidence="2">Uncharacterized protein</fullName>
    </submittedName>
</protein>
<dbReference type="Gramene" id="PGSC0003DMT400088901">
    <property type="protein sequence ID" value="PGSC0003DMT400088901"/>
    <property type="gene ID" value="PGSC0003DMG400038472"/>
</dbReference>
<feature type="region of interest" description="Disordered" evidence="1">
    <location>
        <begin position="1"/>
        <end position="29"/>
    </location>
</feature>
<evidence type="ECO:0000313" key="2">
    <source>
        <dbReference type="EnsemblPlants" id="PGSC0003DMT400088901"/>
    </source>
</evidence>
<dbReference type="PaxDb" id="4113-PGSC0003DMT400088901"/>
<proteinExistence type="predicted"/>
<accession>M1DGZ7</accession>